<evidence type="ECO:0000313" key="6">
    <source>
        <dbReference type="Proteomes" id="UP001322277"/>
    </source>
</evidence>
<dbReference type="EMBL" id="CP137313">
    <property type="protein sequence ID" value="WQF89216.1"/>
    <property type="molecule type" value="Genomic_DNA"/>
</dbReference>
<dbReference type="RefSeq" id="XP_062786437.1">
    <property type="nucleotide sequence ID" value="XM_062930386.1"/>
</dbReference>
<dbReference type="GeneID" id="87950730"/>
<keyword evidence="6" id="KW-1185">Reference proteome</keyword>
<organism evidence="5 6">
    <name type="scientific">Colletotrichum destructivum</name>
    <dbReference type="NCBI Taxonomy" id="34406"/>
    <lineage>
        <taxon>Eukaryota</taxon>
        <taxon>Fungi</taxon>
        <taxon>Dikarya</taxon>
        <taxon>Ascomycota</taxon>
        <taxon>Pezizomycotina</taxon>
        <taxon>Sordariomycetes</taxon>
        <taxon>Hypocreomycetidae</taxon>
        <taxon>Glomerellales</taxon>
        <taxon>Glomerellaceae</taxon>
        <taxon>Colletotrichum</taxon>
        <taxon>Colletotrichum destructivum species complex</taxon>
    </lineage>
</organism>
<feature type="transmembrane region" description="Helical" evidence="4">
    <location>
        <begin position="53"/>
        <end position="78"/>
    </location>
</feature>
<gene>
    <name evidence="5" type="ORF">CDEST_14230</name>
</gene>
<dbReference type="PANTHER" id="PTHR33365:SF4">
    <property type="entry name" value="CYCLOCHLOROTINE BIOSYNTHESIS PROTEIN O"/>
    <property type="match status" value="1"/>
</dbReference>
<evidence type="ECO:0000256" key="3">
    <source>
        <dbReference type="SAM" id="MobiDB-lite"/>
    </source>
</evidence>
<evidence type="ECO:0000256" key="4">
    <source>
        <dbReference type="SAM" id="Phobius"/>
    </source>
</evidence>
<name>A0AAX4J155_9PEZI</name>
<feature type="region of interest" description="Disordered" evidence="3">
    <location>
        <begin position="1"/>
        <end position="43"/>
    </location>
</feature>
<keyword evidence="4" id="KW-1133">Transmembrane helix</keyword>
<evidence type="ECO:0000256" key="1">
    <source>
        <dbReference type="ARBA" id="ARBA00004685"/>
    </source>
</evidence>
<comment type="similarity">
    <text evidence="2">Belongs to the ustYa family.</text>
</comment>
<protein>
    <submittedName>
        <fullName evidence="5">Mycotoxin biosynthesis protein UstYa</fullName>
    </submittedName>
</protein>
<dbReference type="KEGG" id="cdet:87950730"/>
<dbReference type="PANTHER" id="PTHR33365">
    <property type="entry name" value="YALI0B05434P"/>
    <property type="match status" value="1"/>
</dbReference>
<accession>A0AAX4J155</accession>
<comment type="pathway">
    <text evidence="1">Mycotoxin biosynthesis.</text>
</comment>
<proteinExistence type="inferred from homology"/>
<keyword evidence="4" id="KW-0472">Membrane</keyword>
<evidence type="ECO:0000256" key="2">
    <source>
        <dbReference type="ARBA" id="ARBA00035112"/>
    </source>
</evidence>
<dbReference type="Pfam" id="PF11807">
    <property type="entry name" value="UstYa"/>
    <property type="match status" value="1"/>
</dbReference>
<evidence type="ECO:0000313" key="5">
    <source>
        <dbReference type="EMBL" id="WQF89216.1"/>
    </source>
</evidence>
<keyword evidence="4" id="KW-0812">Transmembrane</keyword>
<dbReference type="InterPro" id="IPR021765">
    <property type="entry name" value="UstYa-like"/>
</dbReference>
<feature type="compositionally biased region" description="Basic and acidic residues" evidence="3">
    <location>
        <begin position="8"/>
        <end position="31"/>
    </location>
</feature>
<dbReference type="Proteomes" id="UP001322277">
    <property type="component" value="Chromosome 9"/>
</dbReference>
<sequence>MLDTSAADDGRRSGSDDRPVDGYDTDAKETDLDQPLITNAPERRRRNKRYRRLPACLTVPWPFCVHLLLGVANIAFLLHTTRYLGVASPKPPYSPANDAASHFVLKQFEGVVEGTVTPYNGPPGQEVEKAWEELLRTAMFWITKDELETAFGAGYNGFPIPRSDGLYLGGMTVGHELHCLDWLRKWSWSEHYYPNSTPEAKGHQRKHFDHCLEILRNSVMCHADPTLYSIHWYTNRCGDKPDLSTMHVCRDWDALHGWARSRALDNMTLFPGHPLYGNGSCGVDGGPQEELKFRFAEDGHGVEIIGFDKTAGQQ</sequence>
<dbReference type="AlphaFoldDB" id="A0AAX4J155"/>
<dbReference type="GO" id="GO:0043386">
    <property type="term" value="P:mycotoxin biosynthetic process"/>
    <property type="evidence" value="ECO:0007669"/>
    <property type="project" value="InterPro"/>
</dbReference>
<reference evidence="6" key="1">
    <citation type="journal article" date="2023" name="bioRxiv">
        <title>Complete genome of the Medicago anthracnose fungus, Colletotrichum destructivum, reveals a mini-chromosome-like region within a core chromosome.</title>
        <authorList>
            <person name="Lapalu N."/>
            <person name="Simon A."/>
            <person name="Lu A."/>
            <person name="Plaumann P.-L."/>
            <person name="Amselem J."/>
            <person name="Pigne S."/>
            <person name="Auger A."/>
            <person name="Koch C."/>
            <person name="Dallery J.-F."/>
            <person name="O'Connell R.J."/>
        </authorList>
    </citation>
    <scope>NUCLEOTIDE SEQUENCE [LARGE SCALE GENOMIC DNA]</scope>
    <source>
        <strain evidence="6">CBS 520.97</strain>
    </source>
</reference>